<dbReference type="STRING" id="1081104.A0A167LZI0"/>
<comment type="caution">
    <text evidence="1">The sequence shown here is derived from an EMBL/GenBank/DDBJ whole genome shotgun (WGS) entry which is preliminary data.</text>
</comment>
<dbReference type="OrthoDB" id="4062651at2759"/>
<dbReference type="SUPFAM" id="SSF56112">
    <property type="entry name" value="Protein kinase-like (PK-like)"/>
    <property type="match status" value="1"/>
</dbReference>
<dbReference type="AlphaFoldDB" id="A0A167LZI0"/>
<name>A0A167LZI0_CORFA</name>
<keyword evidence="1" id="KW-0418">Kinase</keyword>
<dbReference type="InterPro" id="IPR011009">
    <property type="entry name" value="Kinase-like_dom_sf"/>
</dbReference>
<evidence type="ECO:0000313" key="1">
    <source>
        <dbReference type="EMBL" id="OAA53724.1"/>
    </source>
</evidence>
<gene>
    <name evidence="1" type="ORF">ISF_08663</name>
</gene>
<evidence type="ECO:0000313" key="2">
    <source>
        <dbReference type="Proteomes" id="UP000076744"/>
    </source>
</evidence>
<organism evidence="1 2">
    <name type="scientific">Cordyceps fumosorosea (strain ARSEF 2679)</name>
    <name type="common">Isaria fumosorosea</name>
    <dbReference type="NCBI Taxonomy" id="1081104"/>
    <lineage>
        <taxon>Eukaryota</taxon>
        <taxon>Fungi</taxon>
        <taxon>Dikarya</taxon>
        <taxon>Ascomycota</taxon>
        <taxon>Pezizomycotina</taxon>
        <taxon>Sordariomycetes</taxon>
        <taxon>Hypocreomycetidae</taxon>
        <taxon>Hypocreales</taxon>
        <taxon>Cordycipitaceae</taxon>
        <taxon>Cordyceps</taxon>
    </lineage>
</organism>
<keyword evidence="1" id="KW-0808">Transferase</keyword>
<dbReference type="GO" id="GO:0016301">
    <property type="term" value="F:kinase activity"/>
    <property type="evidence" value="ECO:0007669"/>
    <property type="project" value="UniProtKB-KW"/>
</dbReference>
<protein>
    <submittedName>
        <fullName evidence="1">Protein kinase-like domain protein</fullName>
    </submittedName>
</protein>
<dbReference type="Gene3D" id="1.10.510.10">
    <property type="entry name" value="Transferase(Phosphotransferase) domain 1"/>
    <property type="match status" value="1"/>
</dbReference>
<dbReference type="Proteomes" id="UP000076744">
    <property type="component" value="Unassembled WGS sequence"/>
</dbReference>
<sequence>MASPRPDYRICEYAASELDETPAWLSLKLRLHARILTISVQEARFLNSPACLREFRAYVAAVNADLAGAGRDSVDDCFAWAAAPFLPAFAELAPKPVLAASGAAPVVTLADVLGLPKYECALGAVDDRLDPGPITVVAGTEHSEDLVPDNLPPVSDTSLAFPLSEVELITEDGCDPYDEDPRRVRVRGQECLFEPTSGFGDDFAAQLIGTYERLAHAALPPSARVSQLFGVVQDPGHPVAGILLHPIAGGVSLEDALAALDALTPEKEAEARVRWAGQLSSTLAALHERGLVWGDAWAGNVTVDARGDAWIVDFAGGRTDGWVSEELAGTAEGDLEGLGKIVHFINKGEEPGVGEEE</sequence>
<dbReference type="RefSeq" id="XP_018700592.1">
    <property type="nucleotide sequence ID" value="XM_018852266.1"/>
</dbReference>
<reference evidence="1 2" key="1">
    <citation type="journal article" date="2016" name="Genome Biol. Evol.">
        <title>Divergent and convergent evolution of fungal pathogenicity.</title>
        <authorList>
            <person name="Shang Y."/>
            <person name="Xiao G."/>
            <person name="Zheng P."/>
            <person name="Cen K."/>
            <person name="Zhan S."/>
            <person name="Wang C."/>
        </authorList>
    </citation>
    <scope>NUCLEOTIDE SEQUENCE [LARGE SCALE GENOMIC DNA]</scope>
    <source>
        <strain evidence="1 2">ARSEF 2679</strain>
    </source>
</reference>
<proteinExistence type="predicted"/>
<dbReference type="GeneID" id="30024955"/>
<accession>A0A167LZI0</accession>
<dbReference type="EMBL" id="AZHB01000033">
    <property type="protein sequence ID" value="OAA53724.1"/>
    <property type="molecule type" value="Genomic_DNA"/>
</dbReference>
<keyword evidence="2" id="KW-1185">Reference proteome</keyword>